<feature type="domain" description="Integrase core" evidence="2">
    <location>
        <begin position="173"/>
        <end position="350"/>
    </location>
</feature>
<feature type="region of interest" description="Disordered" evidence="1">
    <location>
        <begin position="1"/>
        <end position="24"/>
    </location>
</feature>
<name>A0ABQ8KFK0_9APHY</name>
<reference evidence="3 4" key="1">
    <citation type="journal article" date="2021" name="Environ. Microbiol.">
        <title>Gene family expansions and transcriptome signatures uncover fungal adaptations to wood decay.</title>
        <authorList>
            <person name="Hage H."/>
            <person name="Miyauchi S."/>
            <person name="Viragh M."/>
            <person name="Drula E."/>
            <person name="Min B."/>
            <person name="Chaduli D."/>
            <person name="Navarro D."/>
            <person name="Favel A."/>
            <person name="Norest M."/>
            <person name="Lesage-Meessen L."/>
            <person name="Balint B."/>
            <person name="Merenyi Z."/>
            <person name="de Eugenio L."/>
            <person name="Morin E."/>
            <person name="Martinez A.T."/>
            <person name="Baldrian P."/>
            <person name="Stursova M."/>
            <person name="Martinez M.J."/>
            <person name="Novotny C."/>
            <person name="Magnuson J.K."/>
            <person name="Spatafora J.W."/>
            <person name="Maurice S."/>
            <person name="Pangilinan J."/>
            <person name="Andreopoulos W."/>
            <person name="LaButti K."/>
            <person name="Hundley H."/>
            <person name="Na H."/>
            <person name="Kuo A."/>
            <person name="Barry K."/>
            <person name="Lipzen A."/>
            <person name="Henrissat B."/>
            <person name="Riley R."/>
            <person name="Ahrendt S."/>
            <person name="Nagy L.G."/>
            <person name="Grigoriev I.V."/>
            <person name="Martin F."/>
            <person name="Rosso M.N."/>
        </authorList>
    </citation>
    <scope>NUCLEOTIDE SEQUENCE [LARGE SCALE GENOMIC DNA]</scope>
    <source>
        <strain evidence="3 4">CIRM-BRFM 1785</strain>
    </source>
</reference>
<dbReference type="Proteomes" id="UP000814176">
    <property type="component" value="Unassembled WGS sequence"/>
</dbReference>
<dbReference type="PANTHER" id="PTHR46177">
    <property type="entry name" value="INTEGRASE CATALYTIC DOMAIN-CONTAINING PROTEIN"/>
    <property type="match status" value="1"/>
</dbReference>
<organism evidence="3 4">
    <name type="scientific">Rhodofomes roseus</name>
    <dbReference type="NCBI Taxonomy" id="34475"/>
    <lineage>
        <taxon>Eukaryota</taxon>
        <taxon>Fungi</taxon>
        <taxon>Dikarya</taxon>
        <taxon>Basidiomycota</taxon>
        <taxon>Agaricomycotina</taxon>
        <taxon>Agaricomycetes</taxon>
        <taxon>Polyporales</taxon>
        <taxon>Rhodofomes</taxon>
    </lineage>
</organism>
<dbReference type="EMBL" id="JADCUA010000010">
    <property type="protein sequence ID" value="KAH9836559.1"/>
    <property type="molecule type" value="Genomic_DNA"/>
</dbReference>
<evidence type="ECO:0000259" key="2">
    <source>
        <dbReference type="Pfam" id="PF24764"/>
    </source>
</evidence>
<protein>
    <recommendedName>
        <fullName evidence="2">Integrase core domain-containing protein</fullName>
    </recommendedName>
</protein>
<sequence length="516" mass="58995">MQEDFEDIGAETQHDGSDALNRQDGPIVEEVTPVKRRNQHKPCPPADIIRGHVTYYYTLGLSDSKIAESCQQHFNTEVYGLSNTTVKRLRAQWNLPKTRQQNHTAVSIDPYCRALKARYPTYGARQMTSTLRITYNIRVSESMVGKWLKEFEPNAVQARKHRKFKRHQFWAAGVNDVWAFDQHDKWARFGLFLHLCIEPVAGEIKWLKIWWNNSNPRLITSYYLEAVRSIGAVPLVTQSDPGSENFGIANAQTYMRHTLDPTLADTLQHRWMRGHMNIKPEIMWSVLNRSWKPGFEAKLQYGIDNGWYNPANELETLVFRWLAIPWLQAELDAWALHFNSTPRRASKHKVLPQGIPTMIAQNPAAFNVVDFKIPVPADLVDEVEELWAPPDHPVFECVPPYIAGKLEEAIEALGRPAISMETFWAIYLQVLEYMRAPERQNPEEQALLLSSVLDSRQPHNAEPIMLMPGLLNLQDNGQHFSGPENADAENLNPDAQGSAVGWFTDEEDDGEDAGFF</sequence>
<comment type="caution">
    <text evidence="3">The sequence shown here is derived from an EMBL/GenBank/DDBJ whole genome shotgun (WGS) entry which is preliminary data.</text>
</comment>
<evidence type="ECO:0000313" key="3">
    <source>
        <dbReference type="EMBL" id="KAH9836559.1"/>
    </source>
</evidence>
<evidence type="ECO:0000256" key="1">
    <source>
        <dbReference type="SAM" id="MobiDB-lite"/>
    </source>
</evidence>
<keyword evidence="4" id="KW-1185">Reference proteome</keyword>
<dbReference type="InterPro" id="IPR058913">
    <property type="entry name" value="Integrase_dom_put"/>
</dbReference>
<dbReference type="Pfam" id="PF24764">
    <property type="entry name" value="rva_4"/>
    <property type="match status" value="1"/>
</dbReference>
<evidence type="ECO:0000313" key="4">
    <source>
        <dbReference type="Proteomes" id="UP000814176"/>
    </source>
</evidence>
<accession>A0ABQ8KFK0</accession>
<dbReference type="GeneID" id="72007154"/>
<dbReference type="RefSeq" id="XP_047778797.1">
    <property type="nucleotide sequence ID" value="XM_047926422.1"/>
</dbReference>
<dbReference type="PANTHER" id="PTHR46177:SF1">
    <property type="entry name" value="INTEGRASE CATALYTIC DOMAIN-CONTAINING PROTEIN"/>
    <property type="match status" value="1"/>
</dbReference>
<gene>
    <name evidence="3" type="ORF">C8Q71DRAFT_835080</name>
</gene>
<proteinExistence type="predicted"/>